<gene>
    <name evidence="15" type="ORF">JIN87_04580</name>
</gene>
<feature type="domain" description="TonB-dependent receptor-like beta-barrel" evidence="13">
    <location>
        <begin position="292"/>
        <end position="740"/>
    </location>
</feature>
<proteinExistence type="inferred from homology"/>
<dbReference type="Pfam" id="PF07715">
    <property type="entry name" value="Plug"/>
    <property type="match status" value="1"/>
</dbReference>
<name>A0A934RTK8_9BACT</name>
<comment type="similarity">
    <text evidence="11 12">Belongs to the TonB-dependent receptor family.</text>
</comment>
<keyword evidence="10 11" id="KW-0998">Cell outer membrane</keyword>
<evidence type="ECO:0000256" key="11">
    <source>
        <dbReference type="PROSITE-ProRule" id="PRU01360"/>
    </source>
</evidence>
<evidence type="ECO:0000256" key="3">
    <source>
        <dbReference type="ARBA" id="ARBA00022452"/>
    </source>
</evidence>
<keyword evidence="6" id="KW-0408">Iron</keyword>
<keyword evidence="5 11" id="KW-0812">Transmembrane</keyword>
<keyword evidence="15" id="KW-0675">Receptor</keyword>
<dbReference type="PANTHER" id="PTHR32552">
    <property type="entry name" value="FERRICHROME IRON RECEPTOR-RELATED"/>
    <property type="match status" value="1"/>
</dbReference>
<evidence type="ECO:0000256" key="9">
    <source>
        <dbReference type="ARBA" id="ARBA00023136"/>
    </source>
</evidence>
<evidence type="ECO:0000256" key="1">
    <source>
        <dbReference type="ARBA" id="ARBA00004571"/>
    </source>
</evidence>
<evidence type="ECO:0000256" key="7">
    <source>
        <dbReference type="ARBA" id="ARBA00023065"/>
    </source>
</evidence>
<evidence type="ECO:0000256" key="6">
    <source>
        <dbReference type="ARBA" id="ARBA00023004"/>
    </source>
</evidence>
<comment type="caution">
    <text evidence="15">The sequence shown here is derived from an EMBL/GenBank/DDBJ whole genome shotgun (WGS) entry which is preliminary data.</text>
</comment>
<dbReference type="EMBL" id="JAENIL010000006">
    <property type="protein sequence ID" value="MBK1876131.1"/>
    <property type="molecule type" value="Genomic_DNA"/>
</dbReference>
<dbReference type="GO" id="GO:0009279">
    <property type="term" value="C:cell outer membrane"/>
    <property type="evidence" value="ECO:0007669"/>
    <property type="project" value="UniProtKB-SubCell"/>
</dbReference>
<dbReference type="PANTHER" id="PTHR32552:SF81">
    <property type="entry name" value="TONB-DEPENDENT OUTER MEMBRANE RECEPTOR"/>
    <property type="match status" value="1"/>
</dbReference>
<keyword evidence="3 11" id="KW-1134">Transmembrane beta strand</keyword>
<organism evidence="15 16">
    <name type="scientific">Pelagicoccus mobilis</name>
    <dbReference type="NCBI Taxonomy" id="415221"/>
    <lineage>
        <taxon>Bacteria</taxon>
        <taxon>Pseudomonadati</taxon>
        <taxon>Verrucomicrobiota</taxon>
        <taxon>Opitutia</taxon>
        <taxon>Puniceicoccales</taxon>
        <taxon>Pelagicoccaceae</taxon>
        <taxon>Pelagicoccus</taxon>
    </lineage>
</organism>
<reference evidence="15" key="1">
    <citation type="submission" date="2021-01" db="EMBL/GenBank/DDBJ databases">
        <title>Modified the classification status of verrucomicrobia.</title>
        <authorList>
            <person name="Feng X."/>
        </authorList>
    </citation>
    <scope>NUCLEOTIDE SEQUENCE</scope>
    <source>
        <strain evidence="15">KCTC 13126</strain>
    </source>
</reference>
<protein>
    <submittedName>
        <fullName evidence="15">TonB-dependent receptor</fullName>
    </submittedName>
</protein>
<feature type="domain" description="TonB-dependent receptor plug" evidence="14">
    <location>
        <begin position="47"/>
        <end position="151"/>
    </location>
</feature>
<keyword evidence="8 12" id="KW-0798">TonB box</keyword>
<dbReference type="AlphaFoldDB" id="A0A934RTK8"/>
<evidence type="ECO:0000256" key="10">
    <source>
        <dbReference type="ARBA" id="ARBA00023237"/>
    </source>
</evidence>
<evidence type="ECO:0000256" key="5">
    <source>
        <dbReference type="ARBA" id="ARBA00022692"/>
    </source>
</evidence>
<sequence length="775" mass="86523">MPARTQMTLMLAATMPLMTLGQDLFDLSLDELLKIKITSQKREEDPQKASLSVTAIKGQNLSDWEIESFLDLESQVPGLVIGRSGYDPRPAMRGARTQQVEHNDLVLASYNDGVYQSRHAQTMRPYLDLERVEFIRGPQGTLFGRNSYGGATNALSHKPELGTTESAASLSIGSDSLVEAKVFTNLPVGDTSAFRFSIADTTRDGYIENLYDSEKSLGDRDGFLARGQFLWSPSEETSLRIKIERWEEDSNGYASFGYKPIGIPIDAASGLTSPFGTLVPLIGKSETLGNSTGTTGAGMDFANTPQNDGAAEASLNPYQINSDYPSQQLIEENSLLLEWEQNFDEIKARLILGHSDFFDQRLEDGDFSTYNSTAGGQRMDSQTSTAELQLISPDDRDLLWIFGVYYLKEDLGYAYLWRELSILVNNAPDPTAPPRNEWASWMEELRMQTESLAPYFQISSKITDSLNLILGARYTADNRTWSLVGLNTDTPTILSFTRPVVEDSDHKWNRPTWKAGLEWSVDDQTFLYATGTTGFMAGNFKTGTDEYDEQTVTAFEIGYKRTSDDDRIRLNAALFFNEYEDLLATTFIDQDGTTLGVVDNVGSISSTGLEIEFDWLPIEELHLGARASVANSRYDDFVSSNPFQTGGKTIGNTPNQFQLYDTQVAFSPDLSVSLFASYDHHLANDSRIVPRISIHYNDGYRANDEPYQFAQQPSLTLIDASLSWHPRDDNFSIKLLASNLTDELRLNRANRFGGDVAVVDYAPPRRYGIQLSKRF</sequence>
<comment type="subcellular location">
    <subcellularLocation>
        <location evidence="1 11">Cell outer membrane</location>
        <topology evidence="1 11">Multi-pass membrane protein</topology>
    </subcellularLocation>
</comment>
<dbReference type="InterPro" id="IPR036942">
    <property type="entry name" value="Beta-barrel_TonB_sf"/>
</dbReference>
<dbReference type="SUPFAM" id="SSF56935">
    <property type="entry name" value="Porins"/>
    <property type="match status" value="1"/>
</dbReference>
<evidence type="ECO:0000256" key="12">
    <source>
        <dbReference type="RuleBase" id="RU003357"/>
    </source>
</evidence>
<dbReference type="Pfam" id="PF00593">
    <property type="entry name" value="TonB_dep_Rec_b-barrel"/>
    <property type="match status" value="1"/>
</dbReference>
<keyword evidence="9 11" id="KW-0472">Membrane</keyword>
<evidence type="ECO:0000256" key="8">
    <source>
        <dbReference type="ARBA" id="ARBA00023077"/>
    </source>
</evidence>
<keyword evidence="4" id="KW-0410">Iron transport</keyword>
<dbReference type="Gene3D" id="2.40.170.20">
    <property type="entry name" value="TonB-dependent receptor, beta-barrel domain"/>
    <property type="match status" value="2"/>
</dbReference>
<keyword evidence="2 11" id="KW-0813">Transport</keyword>
<evidence type="ECO:0000313" key="15">
    <source>
        <dbReference type="EMBL" id="MBK1876131.1"/>
    </source>
</evidence>
<dbReference type="PROSITE" id="PS52016">
    <property type="entry name" value="TONB_DEPENDENT_REC_3"/>
    <property type="match status" value="1"/>
</dbReference>
<dbReference type="GO" id="GO:0006826">
    <property type="term" value="P:iron ion transport"/>
    <property type="evidence" value="ECO:0007669"/>
    <property type="project" value="UniProtKB-KW"/>
</dbReference>
<dbReference type="InterPro" id="IPR039426">
    <property type="entry name" value="TonB-dep_rcpt-like"/>
</dbReference>
<evidence type="ECO:0000259" key="13">
    <source>
        <dbReference type="Pfam" id="PF00593"/>
    </source>
</evidence>
<keyword evidence="7" id="KW-0406">Ion transport</keyword>
<dbReference type="InterPro" id="IPR000531">
    <property type="entry name" value="Beta-barrel_TonB"/>
</dbReference>
<evidence type="ECO:0000313" key="16">
    <source>
        <dbReference type="Proteomes" id="UP000617628"/>
    </source>
</evidence>
<evidence type="ECO:0000259" key="14">
    <source>
        <dbReference type="Pfam" id="PF07715"/>
    </source>
</evidence>
<evidence type="ECO:0000256" key="2">
    <source>
        <dbReference type="ARBA" id="ARBA00022448"/>
    </source>
</evidence>
<evidence type="ECO:0000256" key="4">
    <source>
        <dbReference type="ARBA" id="ARBA00022496"/>
    </source>
</evidence>
<keyword evidence="16" id="KW-1185">Reference proteome</keyword>
<dbReference type="InterPro" id="IPR012910">
    <property type="entry name" value="Plug_dom"/>
</dbReference>
<dbReference type="Proteomes" id="UP000617628">
    <property type="component" value="Unassembled WGS sequence"/>
</dbReference>
<accession>A0A934RTK8</accession>